<feature type="transmembrane region" description="Helical" evidence="7">
    <location>
        <begin position="420"/>
        <end position="436"/>
    </location>
</feature>
<keyword evidence="5 7" id="KW-1133">Transmembrane helix</keyword>
<accession>A0A318EUN3</accession>
<dbReference type="PANTHER" id="PTHR43549:SF3">
    <property type="entry name" value="MULTIDRUG RESISTANCE PROTEIN YPNP-RELATED"/>
    <property type="match status" value="1"/>
</dbReference>
<feature type="transmembrane region" description="Helical" evidence="7">
    <location>
        <begin position="97"/>
        <end position="117"/>
    </location>
</feature>
<dbReference type="RefSeq" id="WP_110290376.1">
    <property type="nucleotide sequence ID" value="NZ_QICS01000001.1"/>
</dbReference>
<gene>
    <name evidence="8" type="ORF">C8E03_101885</name>
</gene>
<evidence type="ECO:0000256" key="3">
    <source>
        <dbReference type="ARBA" id="ARBA00022475"/>
    </source>
</evidence>
<feature type="transmembrane region" description="Helical" evidence="7">
    <location>
        <begin position="43"/>
        <end position="76"/>
    </location>
</feature>
<dbReference type="InterPro" id="IPR002528">
    <property type="entry name" value="MATE_fam"/>
</dbReference>
<dbReference type="Pfam" id="PF01554">
    <property type="entry name" value="MatE"/>
    <property type="match status" value="2"/>
</dbReference>
<organism evidence="8 9">
    <name type="scientific">Lachnotalea glycerini</name>
    <dbReference type="NCBI Taxonomy" id="1763509"/>
    <lineage>
        <taxon>Bacteria</taxon>
        <taxon>Bacillati</taxon>
        <taxon>Bacillota</taxon>
        <taxon>Clostridia</taxon>
        <taxon>Lachnospirales</taxon>
        <taxon>Lachnospiraceae</taxon>
        <taxon>Lachnotalea</taxon>
    </lineage>
</organism>
<feature type="transmembrane region" description="Helical" evidence="7">
    <location>
        <begin position="395"/>
        <end position="414"/>
    </location>
</feature>
<feature type="transmembrane region" description="Helical" evidence="7">
    <location>
        <begin position="316"/>
        <end position="337"/>
    </location>
</feature>
<keyword evidence="3" id="KW-1003">Cell membrane</keyword>
<feature type="transmembrane region" description="Helical" evidence="7">
    <location>
        <begin position="357"/>
        <end position="374"/>
    </location>
</feature>
<evidence type="ECO:0000256" key="4">
    <source>
        <dbReference type="ARBA" id="ARBA00022692"/>
    </source>
</evidence>
<feature type="transmembrane region" description="Helical" evidence="7">
    <location>
        <begin position="286"/>
        <end position="304"/>
    </location>
</feature>
<evidence type="ECO:0000313" key="9">
    <source>
        <dbReference type="Proteomes" id="UP000247523"/>
    </source>
</evidence>
<name>A0A318EUN3_9FIRM</name>
<dbReference type="InterPro" id="IPR048279">
    <property type="entry name" value="MdtK-like"/>
</dbReference>
<comment type="caution">
    <text evidence="8">The sequence shown here is derived from an EMBL/GenBank/DDBJ whole genome shotgun (WGS) entry which is preliminary data.</text>
</comment>
<sequence>MTNDMTVGNPRSLIFKFGIPLVIGNVFQQLYNIVDSAVVGRFVGVNALAAVGATGSIVFLIMGVVMGMTSGFSVLIAQSYGAKDEKRVRHFTVMSGYLSVITAIILTIMTLFGIDSVLRIMKTPENIFNDSSTYTKIIFAGIGITMIYNLLSAILRALGDSKSSLVFLAIASVVNIVLDLFFVIVCKLGVSGVAYATVIAQAVSAILCFAYIKKKYPLLRITKEDLEFSGSSAINLMKIGIPMSLQFSITAMGVMIIQTALNVLGAVYIAAFTVAGKAQQIITQPFLSLGATMATYVGQNIGAGQNERIRKGVNEAIVLSLCYSVIAAVILIFSGHYLVEIFVSGDETQVIETAQRYFNITVGFYPALGLIFIYRNALQGLGDGLFPMLGGLFELMARGVVAFTLARIIGFSGACLAEPAAWISALIPIIPVYYIRMNKITKSKIKDNVMLK</sequence>
<dbReference type="Proteomes" id="UP000247523">
    <property type="component" value="Unassembled WGS sequence"/>
</dbReference>
<reference evidence="8 9" key="1">
    <citation type="submission" date="2018-05" db="EMBL/GenBank/DDBJ databases">
        <title>Genomic Encyclopedia of Type Strains, Phase IV (KMG-IV): sequencing the most valuable type-strain genomes for metagenomic binning, comparative biology and taxonomic classification.</title>
        <authorList>
            <person name="Goeker M."/>
        </authorList>
    </citation>
    <scope>NUCLEOTIDE SEQUENCE [LARGE SCALE GENOMIC DNA]</scope>
    <source>
        <strain evidence="8 9">DSM 28816</strain>
    </source>
</reference>
<dbReference type="GO" id="GO:0015297">
    <property type="term" value="F:antiporter activity"/>
    <property type="evidence" value="ECO:0007669"/>
    <property type="project" value="InterPro"/>
</dbReference>
<feature type="transmembrane region" description="Helical" evidence="7">
    <location>
        <begin position="192"/>
        <end position="212"/>
    </location>
</feature>
<keyword evidence="2" id="KW-0813">Transport</keyword>
<keyword evidence="4 7" id="KW-0812">Transmembrane</keyword>
<feature type="transmembrane region" description="Helical" evidence="7">
    <location>
        <begin position="137"/>
        <end position="158"/>
    </location>
</feature>
<keyword evidence="6 7" id="KW-0472">Membrane</keyword>
<evidence type="ECO:0000256" key="5">
    <source>
        <dbReference type="ARBA" id="ARBA00022989"/>
    </source>
</evidence>
<feature type="transmembrane region" description="Helical" evidence="7">
    <location>
        <begin position="12"/>
        <end position="31"/>
    </location>
</feature>
<protein>
    <submittedName>
        <fullName evidence="8">Putative MATE family efflux protein</fullName>
    </submittedName>
</protein>
<proteinExistence type="predicted"/>
<feature type="transmembrane region" description="Helical" evidence="7">
    <location>
        <begin position="165"/>
        <end position="186"/>
    </location>
</feature>
<evidence type="ECO:0000256" key="7">
    <source>
        <dbReference type="SAM" id="Phobius"/>
    </source>
</evidence>
<dbReference type="GO" id="GO:0042910">
    <property type="term" value="F:xenobiotic transmembrane transporter activity"/>
    <property type="evidence" value="ECO:0007669"/>
    <property type="project" value="InterPro"/>
</dbReference>
<dbReference type="EMBL" id="QICS01000001">
    <property type="protein sequence ID" value="PXV96250.1"/>
    <property type="molecule type" value="Genomic_DNA"/>
</dbReference>
<dbReference type="PANTHER" id="PTHR43549">
    <property type="entry name" value="MULTIDRUG RESISTANCE PROTEIN YPNP-RELATED"/>
    <property type="match status" value="1"/>
</dbReference>
<dbReference type="CDD" id="cd13138">
    <property type="entry name" value="MATE_yoeA_like"/>
    <property type="match status" value="1"/>
</dbReference>
<evidence type="ECO:0000256" key="6">
    <source>
        <dbReference type="ARBA" id="ARBA00023136"/>
    </source>
</evidence>
<comment type="subcellular location">
    <subcellularLocation>
        <location evidence="1">Cell membrane</location>
        <topology evidence="1">Multi-pass membrane protein</topology>
    </subcellularLocation>
</comment>
<dbReference type="PIRSF" id="PIRSF006603">
    <property type="entry name" value="DinF"/>
    <property type="match status" value="1"/>
</dbReference>
<dbReference type="GO" id="GO:0005886">
    <property type="term" value="C:plasma membrane"/>
    <property type="evidence" value="ECO:0007669"/>
    <property type="project" value="UniProtKB-SubCell"/>
</dbReference>
<evidence type="ECO:0000313" key="8">
    <source>
        <dbReference type="EMBL" id="PXV96250.1"/>
    </source>
</evidence>
<dbReference type="AlphaFoldDB" id="A0A318EUN3"/>
<evidence type="ECO:0000256" key="2">
    <source>
        <dbReference type="ARBA" id="ARBA00022448"/>
    </source>
</evidence>
<feature type="transmembrane region" description="Helical" evidence="7">
    <location>
        <begin position="247"/>
        <end position="274"/>
    </location>
</feature>
<dbReference type="InterPro" id="IPR052031">
    <property type="entry name" value="Membrane_Transporter-Flippase"/>
</dbReference>
<evidence type="ECO:0000256" key="1">
    <source>
        <dbReference type="ARBA" id="ARBA00004651"/>
    </source>
</evidence>
<dbReference type="NCBIfam" id="TIGR00797">
    <property type="entry name" value="matE"/>
    <property type="match status" value="1"/>
</dbReference>